<dbReference type="Proteomes" id="UP000297737">
    <property type="component" value="Unassembled WGS sequence"/>
</dbReference>
<protein>
    <recommendedName>
        <fullName evidence="6 7">Large ribosomal subunit protein bL20</fullName>
    </recommendedName>
</protein>
<sequence length="126" mass="14255">MARVKRGTTSHARHKRVLEQAKGYYGRRKNTIRIARQAVEKAGQYAYRDRKVNKRNFRALWIQRINAAVREVGLTYGVFMHGLKLANVELDRKVLADIAMHEPEVFRAIAAQAQAALDAKPAVATA</sequence>
<keyword evidence="2 7" id="KW-0699">rRNA-binding</keyword>
<dbReference type="PANTHER" id="PTHR10986">
    <property type="entry name" value="39S RIBOSOMAL PROTEIN L20"/>
    <property type="match status" value="1"/>
</dbReference>
<dbReference type="EMBL" id="SIHO01000002">
    <property type="protein sequence ID" value="TFU03005.1"/>
    <property type="molecule type" value="Genomic_DNA"/>
</dbReference>
<dbReference type="PROSITE" id="PS00937">
    <property type="entry name" value="RIBOSOMAL_L20"/>
    <property type="match status" value="1"/>
</dbReference>
<comment type="caution">
    <text evidence="9">The sequence shown here is derived from an EMBL/GenBank/DDBJ whole genome shotgun (WGS) entry which is preliminary data.</text>
</comment>
<keyword evidence="4 7" id="KW-0689">Ribosomal protein</keyword>
<dbReference type="FunFam" id="1.10.1900.20:FF:000001">
    <property type="entry name" value="50S ribosomal protein L20"/>
    <property type="match status" value="1"/>
</dbReference>
<evidence type="ECO:0000256" key="5">
    <source>
        <dbReference type="ARBA" id="ARBA00023274"/>
    </source>
</evidence>
<keyword evidence="3 7" id="KW-0694">RNA-binding</keyword>
<evidence type="ECO:0000313" key="9">
    <source>
        <dbReference type="EMBL" id="TFU03005.1"/>
    </source>
</evidence>
<evidence type="ECO:0000256" key="2">
    <source>
        <dbReference type="ARBA" id="ARBA00022730"/>
    </source>
</evidence>
<dbReference type="AlphaFoldDB" id="A0A4Y9ELS4"/>
<dbReference type="InterPro" id="IPR005813">
    <property type="entry name" value="Ribosomal_bL20"/>
</dbReference>
<dbReference type="SUPFAM" id="SSF74731">
    <property type="entry name" value="Ribosomal protein L20"/>
    <property type="match status" value="1"/>
</dbReference>
<evidence type="ECO:0000256" key="6">
    <source>
        <dbReference type="ARBA" id="ARBA00035172"/>
    </source>
</evidence>
<gene>
    <name evidence="7" type="primary">rplT</name>
    <name evidence="9" type="ORF">EUV02_07300</name>
</gene>
<proteinExistence type="inferred from homology"/>
<dbReference type="Gene3D" id="6.10.160.10">
    <property type="match status" value="1"/>
</dbReference>
<evidence type="ECO:0000313" key="10">
    <source>
        <dbReference type="Proteomes" id="UP000297737"/>
    </source>
</evidence>
<dbReference type="GO" id="GO:0019843">
    <property type="term" value="F:rRNA binding"/>
    <property type="evidence" value="ECO:0007669"/>
    <property type="project" value="UniProtKB-UniRule"/>
</dbReference>
<comment type="similarity">
    <text evidence="1 7 8">Belongs to the bacterial ribosomal protein bL20 family.</text>
</comment>
<dbReference type="NCBIfam" id="TIGR01032">
    <property type="entry name" value="rplT_bact"/>
    <property type="match status" value="1"/>
</dbReference>
<reference evidence="9 10" key="1">
    <citation type="submission" date="2019-02" db="EMBL/GenBank/DDBJ databases">
        <title>Polymorphobacter sp. isolated from the lake at the Tibet of China.</title>
        <authorList>
            <person name="Li A."/>
        </authorList>
    </citation>
    <scope>NUCLEOTIDE SEQUENCE [LARGE SCALE GENOMIC DNA]</scope>
    <source>
        <strain evidence="9 10">DJ1R-1</strain>
    </source>
</reference>
<dbReference type="GO" id="GO:0003735">
    <property type="term" value="F:structural constituent of ribosome"/>
    <property type="evidence" value="ECO:0007669"/>
    <property type="project" value="InterPro"/>
</dbReference>
<dbReference type="GO" id="GO:0000027">
    <property type="term" value="P:ribosomal large subunit assembly"/>
    <property type="evidence" value="ECO:0007669"/>
    <property type="project" value="UniProtKB-UniRule"/>
</dbReference>
<dbReference type="GO" id="GO:1990904">
    <property type="term" value="C:ribonucleoprotein complex"/>
    <property type="evidence" value="ECO:0007669"/>
    <property type="project" value="UniProtKB-KW"/>
</dbReference>
<dbReference type="InterPro" id="IPR049946">
    <property type="entry name" value="RIBOSOMAL_L20_CS"/>
</dbReference>
<dbReference type="InterPro" id="IPR035566">
    <property type="entry name" value="Ribosomal_protein_bL20_C"/>
</dbReference>
<keyword evidence="5 7" id="KW-0687">Ribonucleoprotein</keyword>
<dbReference type="CDD" id="cd07026">
    <property type="entry name" value="Ribosomal_L20"/>
    <property type="match status" value="1"/>
</dbReference>
<evidence type="ECO:0000256" key="7">
    <source>
        <dbReference type="HAMAP-Rule" id="MF_00382"/>
    </source>
</evidence>
<evidence type="ECO:0000256" key="8">
    <source>
        <dbReference type="RuleBase" id="RU000560"/>
    </source>
</evidence>
<dbReference type="OrthoDB" id="9808966at2"/>
<evidence type="ECO:0000256" key="3">
    <source>
        <dbReference type="ARBA" id="ARBA00022884"/>
    </source>
</evidence>
<keyword evidence="10" id="KW-1185">Reference proteome</keyword>
<comment type="function">
    <text evidence="7 8">Binds directly to 23S ribosomal RNA and is necessary for the in vitro assembly process of the 50S ribosomal subunit. It is not involved in the protein synthesizing functions of that subunit.</text>
</comment>
<evidence type="ECO:0000256" key="1">
    <source>
        <dbReference type="ARBA" id="ARBA00007698"/>
    </source>
</evidence>
<evidence type="ECO:0000256" key="4">
    <source>
        <dbReference type="ARBA" id="ARBA00022980"/>
    </source>
</evidence>
<organism evidence="9 10">
    <name type="scientific">Glacieibacterium arshaanense</name>
    <dbReference type="NCBI Taxonomy" id="2511025"/>
    <lineage>
        <taxon>Bacteria</taxon>
        <taxon>Pseudomonadati</taxon>
        <taxon>Pseudomonadota</taxon>
        <taxon>Alphaproteobacteria</taxon>
        <taxon>Sphingomonadales</taxon>
        <taxon>Sphingosinicellaceae</taxon>
        <taxon>Glacieibacterium</taxon>
    </lineage>
</organism>
<dbReference type="Pfam" id="PF00453">
    <property type="entry name" value="Ribosomal_L20"/>
    <property type="match status" value="1"/>
</dbReference>
<dbReference type="GO" id="GO:0006412">
    <property type="term" value="P:translation"/>
    <property type="evidence" value="ECO:0007669"/>
    <property type="project" value="InterPro"/>
</dbReference>
<name>A0A4Y9ELS4_9SPHN</name>
<dbReference type="RefSeq" id="WP_135245597.1">
    <property type="nucleotide sequence ID" value="NZ_SIHO01000002.1"/>
</dbReference>
<dbReference type="GO" id="GO:0005840">
    <property type="term" value="C:ribosome"/>
    <property type="evidence" value="ECO:0007669"/>
    <property type="project" value="UniProtKB-KW"/>
</dbReference>
<dbReference type="HAMAP" id="MF_00382">
    <property type="entry name" value="Ribosomal_bL20"/>
    <property type="match status" value="1"/>
</dbReference>
<dbReference type="Gene3D" id="1.10.1900.20">
    <property type="entry name" value="Ribosomal protein L20"/>
    <property type="match status" value="1"/>
</dbReference>
<dbReference type="PRINTS" id="PR00062">
    <property type="entry name" value="RIBOSOMALL20"/>
</dbReference>
<accession>A0A4Y9ELS4</accession>